<name>A0A7W7MT87_9ACTN</name>
<accession>A0A7W7MT87</accession>
<feature type="signal peptide" evidence="1">
    <location>
        <begin position="1"/>
        <end position="27"/>
    </location>
</feature>
<dbReference type="AlphaFoldDB" id="A0A7W7MT87"/>
<feature type="chain" id="PRO_5031379256" evidence="1">
    <location>
        <begin position="28"/>
        <end position="194"/>
    </location>
</feature>
<evidence type="ECO:0000313" key="3">
    <source>
        <dbReference type="Proteomes" id="UP000578112"/>
    </source>
</evidence>
<dbReference type="Proteomes" id="UP000578112">
    <property type="component" value="Unassembled WGS sequence"/>
</dbReference>
<evidence type="ECO:0000256" key="1">
    <source>
        <dbReference type="SAM" id="SignalP"/>
    </source>
</evidence>
<dbReference type="RefSeq" id="WP_184997200.1">
    <property type="nucleotide sequence ID" value="NZ_JACHNH010000001.1"/>
</dbReference>
<dbReference type="EMBL" id="JACHNH010000001">
    <property type="protein sequence ID" value="MBB4766131.1"/>
    <property type="molecule type" value="Genomic_DNA"/>
</dbReference>
<comment type="caution">
    <text evidence="2">The sequence shown here is derived from an EMBL/GenBank/DDBJ whole genome shotgun (WGS) entry which is preliminary data.</text>
</comment>
<proteinExistence type="predicted"/>
<protein>
    <submittedName>
        <fullName evidence="2">Uncharacterized protein</fullName>
    </submittedName>
</protein>
<reference evidence="2 3" key="1">
    <citation type="submission" date="2020-08" db="EMBL/GenBank/DDBJ databases">
        <title>Sequencing the genomes of 1000 actinobacteria strains.</title>
        <authorList>
            <person name="Klenk H.-P."/>
        </authorList>
    </citation>
    <scope>NUCLEOTIDE SEQUENCE [LARGE SCALE GENOMIC DNA]</scope>
    <source>
        <strain evidence="2 3">DSM 43149</strain>
    </source>
</reference>
<organism evidence="2 3">
    <name type="scientific">Actinoplanes digitatis</name>
    <dbReference type="NCBI Taxonomy" id="1868"/>
    <lineage>
        <taxon>Bacteria</taxon>
        <taxon>Bacillati</taxon>
        <taxon>Actinomycetota</taxon>
        <taxon>Actinomycetes</taxon>
        <taxon>Micromonosporales</taxon>
        <taxon>Micromonosporaceae</taxon>
        <taxon>Actinoplanes</taxon>
    </lineage>
</organism>
<evidence type="ECO:0000313" key="2">
    <source>
        <dbReference type="EMBL" id="MBB4766131.1"/>
    </source>
</evidence>
<keyword evidence="3" id="KW-1185">Reference proteome</keyword>
<keyword evidence="1" id="KW-0732">Signal</keyword>
<gene>
    <name evidence="2" type="ORF">BJ971_006687</name>
</gene>
<sequence length="194" mass="20582">MSRTLRTAVVTTAAFAVAIVAGAPAQAAERPLDKAKTVVTARIDKRLAALKRFDTTLGKAERVQSAHRATLAKLIDDQTAGLTALRTKVAGETTAAAVKADAQSMVNDFRVFILTGPKVRLTAAIDTELAVIDKLDDRSDVDQAKLKSVTTSVNGQVDKLLAIQPGPDGDAIRAQVQPIREAARSARTTLRSLK</sequence>